<dbReference type="InterPro" id="IPR018465">
    <property type="entry name" value="Scm3/HJURP"/>
</dbReference>
<accession>A0A1Y1W913</accession>
<dbReference type="OrthoDB" id="5596576at2759"/>
<feature type="region of interest" description="Disordered" evidence="1">
    <location>
        <begin position="1057"/>
        <end position="1079"/>
    </location>
</feature>
<feature type="domain" description="Tag1-like fifth Ig-like" evidence="3">
    <location>
        <begin position="678"/>
        <end position="793"/>
    </location>
</feature>
<protein>
    <recommendedName>
        <fullName evidence="3">Tag1-like fifth Ig-like domain-containing protein</fullName>
    </recommendedName>
</protein>
<dbReference type="Gene3D" id="1.10.20.10">
    <property type="entry name" value="Histone, subunit A"/>
    <property type="match status" value="1"/>
</dbReference>
<feature type="region of interest" description="Disordered" evidence="1">
    <location>
        <begin position="1"/>
        <end position="41"/>
    </location>
</feature>
<gene>
    <name evidence="4" type="ORF">DL89DRAFT_257306</name>
</gene>
<feature type="compositionally biased region" description="Acidic residues" evidence="1">
    <location>
        <begin position="14"/>
        <end position="28"/>
    </location>
</feature>
<dbReference type="PANTHER" id="PTHR35895:SF1">
    <property type="entry name" value="LIPID-BINDING SERUM GLYCOPROTEIN C-TERMINAL DOMAIN-CONTAINING PROTEIN"/>
    <property type="match status" value="1"/>
</dbReference>
<dbReference type="GO" id="GO:0005634">
    <property type="term" value="C:nucleus"/>
    <property type="evidence" value="ECO:0007669"/>
    <property type="project" value="InterPro"/>
</dbReference>
<dbReference type="GO" id="GO:0046982">
    <property type="term" value="F:protein heterodimerization activity"/>
    <property type="evidence" value="ECO:0007669"/>
    <property type="project" value="InterPro"/>
</dbReference>
<feature type="region of interest" description="Disordered" evidence="1">
    <location>
        <begin position="990"/>
        <end position="1010"/>
    </location>
</feature>
<proteinExistence type="predicted"/>
<dbReference type="RefSeq" id="XP_040743655.1">
    <property type="nucleotide sequence ID" value="XM_040885521.1"/>
</dbReference>
<comment type="caution">
    <text evidence="4">The sequence shown here is derived from an EMBL/GenBank/DDBJ whole genome shotgun (WGS) entry which is preliminary data.</text>
</comment>
<evidence type="ECO:0000313" key="4">
    <source>
        <dbReference type="EMBL" id="ORX70017.1"/>
    </source>
</evidence>
<feature type="region of interest" description="Disordered" evidence="1">
    <location>
        <begin position="1247"/>
        <end position="1267"/>
    </location>
</feature>
<reference evidence="4 5" key="1">
    <citation type="submission" date="2016-07" db="EMBL/GenBank/DDBJ databases">
        <title>Pervasive Adenine N6-methylation of Active Genes in Fungi.</title>
        <authorList>
            <consortium name="DOE Joint Genome Institute"/>
            <person name="Mondo S.J."/>
            <person name="Dannebaum R.O."/>
            <person name="Kuo R.C."/>
            <person name="Labutti K."/>
            <person name="Haridas S."/>
            <person name="Kuo A."/>
            <person name="Salamov A."/>
            <person name="Ahrendt S.R."/>
            <person name="Lipzen A."/>
            <person name="Sullivan W."/>
            <person name="Andreopoulos W.B."/>
            <person name="Clum A."/>
            <person name="Lindquist E."/>
            <person name="Daum C."/>
            <person name="Ramamoorthy G.K."/>
            <person name="Gryganskyi A."/>
            <person name="Culley D."/>
            <person name="Magnuson J.K."/>
            <person name="James T.Y."/>
            <person name="O'Malley M.A."/>
            <person name="Stajich J.E."/>
            <person name="Spatafora J.W."/>
            <person name="Visel A."/>
            <person name="Grigoriev I.V."/>
        </authorList>
    </citation>
    <scope>NUCLEOTIDE SEQUENCE [LARGE SCALE GENOMIC DNA]</scope>
    <source>
        <strain evidence="4 5">ATCC 12442</strain>
    </source>
</reference>
<evidence type="ECO:0000313" key="5">
    <source>
        <dbReference type="Proteomes" id="UP000193922"/>
    </source>
</evidence>
<name>A0A1Y1W913_9FUNG</name>
<dbReference type="GO" id="GO:0000329">
    <property type="term" value="C:fungal-type vacuole membrane"/>
    <property type="evidence" value="ECO:0007669"/>
    <property type="project" value="InterPro"/>
</dbReference>
<keyword evidence="2" id="KW-1133">Transmembrane helix</keyword>
<dbReference type="SUPFAM" id="SSF117070">
    <property type="entry name" value="LEA14-like"/>
    <property type="match status" value="1"/>
</dbReference>
<dbReference type="Pfam" id="PF26153">
    <property type="entry name" value="LEA-2L_5"/>
    <property type="match status" value="1"/>
</dbReference>
<evidence type="ECO:0000259" key="3">
    <source>
        <dbReference type="Pfam" id="PF26153"/>
    </source>
</evidence>
<feature type="region of interest" description="Disordered" evidence="1">
    <location>
        <begin position="1194"/>
        <end position="1227"/>
    </location>
</feature>
<dbReference type="Proteomes" id="UP000193922">
    <property type="component" value="Unassembled WGS sequence"/>
</dbReference>
<dbReference type="AlphaFoldDB" id="A0A1Y1W913"/>
<dbReference type="InterPro" id="IPR059066">
    <property type="entry name" value="Ig_Tag1-like_5th"/>
</dbReference>
<evidence type="ECO:0000256" key="2">
    <source>
        <dbReference type="SAM" id="Phobius"/>
    </source>
</evidence>
<keyword evidence="2" id="KW-0812">Transmembrane</keyword>
<dbReference type="GO" id="GO:0042393">
    <property type="term" value="F:histone binding"/>
    <property type="evidence" value="ECO:0007669"/>
    <property type="project" value="InterPro"/>
</dbReference>
<dbReference type="PANTHER" id="PTHR35895">
    <property type="entry name" value="CHROMOSOME 16, WHOLE GENOME SHOTGUN SEQUENCE"/>
    <property type="match status" value="1"/>
</dbReference>
<dbReference type="Pfam" id="PF10384">
    <property type="entry name" value="Scm3"/>
    <property type="match status" value="1"/>
</dbReference>
<sequence length="1267" mass="140966">MADTIDTRRQHETEEQELLLEQEQEQEQAEAHVVDDGSNEAEDEPLLTRRQMLHSATRHVKHLLGILLGVASAIFGMYILYIIAHIPRMYLMLRNIEPELVDATLIDITDDTVRFAATLHFSGINQQEFVVPMANITVRHGEQDVGWVLAENILVSGMKPLSLSEVFHVTDQAAMTRLVASTLSTRRAAVDARVRIDTSGFGKYLPTVYARSSLDLALPEMSVNVTVSDINGPMADTRQGGITARTVLHVQLPMDVAADIGTVELVARYSDVDVARVTAGPTTVGRGGYGIVPVAINIRPIAGDEHELALANMARLIGAGRDFDIQISGASPGTYDSLPLWLRSALHNSPQLVSTGMVPGSVRLPSLDAAIRDVIASKVYAYWSAQESFNPWVGISGQTVVELPNPTNANVSIEIESLVPSLELVDENRQAFATLGQPQKPFRVKQVSPMSFMLLCDFDRIGLNVIEGHEKQYTKAIQRAIANRQILGGVNGTIDIMLKTSLGRLRIDAMPFHAMVNHTFELPEEPEVDTSMRHRIPEVDVTRIEITETRTDLVRAQIDLAVTNPFNYGAYITDLALKVKYAELHIATVGFKELKVSRGANSITVFADFINHPDDPRQQMFFLDVTAARKPISLTVQGFPNCSTIAPLEASLREFTQTFSVDLSKLKNGGGLGKSKLSETLREVIFHMFGMTAEATIHSPVSGASIWLQSIEAIGYYKGDIPLGTLEHDFLAEGQVSGGSESVSHGFLLPFDLDVTTPRMLITANETSIGWNVIRKAIGGTLDVDVFTNIQIQPWARTRRSRFAGDMHRQSADHKELDGASVSHRLSAPDYYLFIYLFSPTVSLYLTIRLFLHLFSSNASMSLQQSNEDLDNVRQANHRRLLNTFEAIYAKYSKHDCDDDIVDIMTGEIIEDNGRLRSLNTVHIGDFGDPTGGLPVEPVSILDSDEQRPLSTETLFQRAQQATRPPKRKHDSVYDKSAGTYTIPQRPWKRSMVPKYDSPDSAVTEDSGSEERIATGIEQYMRILRRSWAGIQKAEGEEPRLLEELEKEDIELDLAEYEEEESYEEEVDYEEEYEEEYEDDELDEDEDEGAVLDNIAWQHQLMESPRVMSPVNMNTGLYRGYMTPRLTFTGPHSYNRLSGYSSLTRSILSPLRGSSASSSVRTVATMSTPPIISPQVSTAFKPFAASPRVFFEHPSPIELEPNAQQQGRSDIEGEEDGVSIYSDDNLPVLPPTALQYDQRYSPDSVGRYDLHEAIDGPTYHTQGYDQR</sequence>
<dbReference type="InterPro" id="IPR009072">
    <property type="entry name" value="Histone-fold"/>
</dbReference>
<dbReference type="GeneID" id="63802169"/>
<dbReference type="EMBL" id="MCFD01000006">
    <property type="protein sequence ID" value="ORX70017.1"/>
    <property type="molecule type" value="Genomic_DNA"/>
</dbReference>
<dbReference type="Gene3D" id="2.60.40.1820">
    <property type="match status" value="1"/>
</dbReference>
<keyword evidence="2" id="KW-0472">Membrane</keyword>
<dbReference type="InterPro" id="IPR046368">
    <property type="entry name" value="Tag1"/>
</dbReference>
<organism evidence="4 5">
    <name type="scientific">Linderina pennispora</name>
    <dbReference type="NCBI Taxonomy" id="61395"/>
    <lineage>
        <taxon>Eukaryota</taxon>
        <taxon>Fungi</taxon>
        <taxon>Fungi incertae sedis</taxon>
        <taxon>Zoopagomycota</taxon>
        <taxon>Kickxellomycotina</taxon>
        <taxon>Kickxellomycetes</taxon>
        <taxon>Kickxellales</taxon>
        <taxon>Kickxellaceae</taxon>
        <taxon>Linderina</taxon>
    </lineage>
</organism>
<keyword evidence="5" id="KW-1185">Reference proteome</keyword>
<feature type="compositionally biased region" description="Basic and acidic residues" evidence="1">
    <location>
        <begin position="1"/>
        <end position="13"/>
    </location>
</feature>
<evidence type="ECO:0000256" key="1">
    <source>
        <dbReference type="SAM" id="MobiDB-lite"/>
    </source>
</evidence>
<feature type="transmembrane region" description="Helical" evidence="2">
    <location>
        <begin position="63"/>
        <end position="84"/>
    </location>
</feature>